<gene>
    <name evidence="3" type="ORF">JQX11_26950</name>
</gene>
<dbReference type="InterPro" id="IPR003746">
    <property type="entry name" value="DUF167"/>
</dbReference>
<evidence type="ECO:0000256" key="2">
    <source>
        <dbReference type="HAMAP-Rule" id="MF_00634"/>
    </source>
</evidence>
<dbReference type="Proteomes" id="UP001518872">
    <property type="component" value="Unassembled WGS sequence"/>
</dbReference>
<dbReference type="EMBL" id="JAFEUC010000016">
    <property type="protein sequence ID" value="MBM7079959.1"/>
    <property type="molecule type" value="Genomic_DNA"/>
</dbReference>
<dbReference type="InterPro" id="IPR036591">
    <property type="entry name" value="YggU-like_sf"/>
</dbReference>
<evidence type="ECO:0000313" key="3">
    <source>
        <dbReference type="EMBL" id="MBM7079959.1"/>
    </source>
</evidence>
<dbReference type="PANTHER" id="PTHR13420:SF7">
    <property type="entry name" value="UPF0235 PROTEIN C15ORF40"/>
    <property type="match status" value="1"/>
</dbReference>
<comment type="similarity">
    <text evidence="1 2">Belongs to the UPF0235 family.</text>
</comment>
<comment type="caution">
    <text evidence="3">The sequence shown here is derived from an EMBL/GenBank/DDBJ whole genome shotgun (WGS) entry which is preliminary data.</text>
</comment>
<dbReference type="Pfam" id="PF02594">
    <property type="entry name" value="DUF167"/>
    <property type="match status" value="1"/>
</dbReference>
<sequence>MPTDDTVTVAVRVKPGASRPRVGGCFTGPHGPALVVAVSAPAVDGRATEAARRALADALGVRPAAVALRTGAASRDKLFLVDGATPEVTALLRRLRDGSAG</sequence>
<accession>A0ABS2J0U9</accession>
<name>A0ABS2J0U9_9ACTN</name>
<evidence type="ECO:0000256" key="1">
    <source>
        <dbReference type="ARBA" id="ARBA00010364"/>
    </source>
</evidence>
<dbReference type="SUPFAM" id="SSF69786">
    <property type="entry name" value="YggU-like"/>
    <property type="match status" value="1"/>
</dbReference>
<dbReference type="NCBIfam" id="TIGR00251">
    <property type="entry name" value="DUF167 family protein"/>
    <property type="match status" value="1"/>
</dbReference>
<organism evidence="3 4">
    <name type="scientific">Micromonospora humida</name>
    <dbReference type="NCBI Taxonomy" id="2809018"/>
    <lineage>
        <taxon>Bacteria</taxon>
        <taxon>Bacillati</taxon>
        <taxon>Actinomycetota</taxon>
        <taxon>Actinomycetes</taxon>
        <taxon>Micromonosporales</taxon>
        <taxon>Micromonosporaceae</taxon>
        <taxon>Micromonospora</taxon>
    </lineage>
</organism>
<dbReference type="RefSeq" id="WP_204927752.1">
    <property type="nucleotide sequence ID" value="NZ_JAFEUC010000016.1"/>
</dbReference>
<dbReference type="SMART" id="SM01152">
    <property type="entry name" value="DUF167"/>
    <property type="match status" value="1"/>
</dbReference>
<keyword evidence="4" id="KW-1185">Reference proteome</keyword>
<evidence type="ECO:0000313" key="4">
    <source>
        <dbReference type="Proteomes" id="UP001518872"/>
    </source>
</evidence>
<protein>
    <recommendedName>
        <fullName evidence="2">UPF0235 protein JQX11_26950</fullName>
    </recommendedName>
</protein>
<proteinExistence type="inferred from homology"/>
<reference evidence="3 4" key="1">
    <citation type="submission" date="2021-02" db="EMBL/GenBank/DDBJ databases">
        <authorList>
            <person name="Ra J.-S."/>
        </authorList>
    </citation>
    <scope>NUCLEOTIDE SEQUENCE [LARGE SCALE GENOMIC DNA]</scope>
    <source>
        <strain evidence="3 4">MMS20-R1-14</strain>
    </source>
</reference>
<dbReference type="Gene3D" id="3.30.1200.10">
    <property type="entry name" value="YggU-like"/>
    <property type="match status" value="1"/>
</dbReference>
<dbReference type="PANTHER" id="PTHR13420">
    <property type="entry name" value="UPF0235 PROTEIN C15ORF40"/>
    <property type="match status" value="1"/>
</dbReference>
<dbReference type="HAMAP" id="MF_00634">
    <property type="entry name" value="UPF0235"/>
    <property type="match status" value="1"/>
</dbReference>